<evidence type="ECO:0000256" key="1">
    <source>
        <dbReference type="SAM" id="MobiDB-lite"/>
    </source>
</evidence>
<feature type="compositionally biased region" description="Polar residues" evidence="1">
    <location>
        <begin position="1"/>
        <end position="10"/>
    </location>
</feature>
<dbReference type="EMBL" id="SDEE01002244">
    <property type="protein sequence ID" value="RXW11172.1"/>
    <property type="molecule type" value="Genomic_DNA"/>
</dbReference>
<feature type="compositionally biased region" description="Basic residues" evidence="1">
    <location>
        <begin position="12"/>
        <end position="23"/>
    </location>
</feature>
<feature type="region of interest" description="Disordered" evidence="1">
    <location>
        <begin position="1"/>
        <end position="65"/>
    </location>
</feature>
<comment type="caution">
    <text evidence="2">The sequence shown here is derived from an EMBL/GenBank/DDBJ whole genome shotgun (WGS) entry which is preliminary data.</text>
</comment>
<sequence length="238" mass="25617">MPSIHSTARRTSVGHRHRSHLKRASNSLRLQAPPAARRPVPSQAALNPEPSSSNTPYTNPGGIVDSNPVCTHPGIPSFDVPLSNTTSLIHSGYLPNLIGFLGDNSAGYTTQAFHSVEGSIPGYMSYPGTSAAYQTRQEVLQSASNSLRAPTLYAQSVRMSSVAPSMMESIREASVAPSRMDTDGEDGLSNISMETVTAEQIQRESLADLQALRSSVTRLQEAVDHLSILIRENGQHRL</sequence>
<evidence type="ECO:0000313" key="2">
    <source>
        <dbReference type="EMBL" id="RXW11172.1"/>
    </source>
</evidence>
<feature type="compositionally biased region" description="Polar residues" evidence="1">
    <location>
        <begin position="49"/>
        <end position="58"/>
    </location>
</feature>
<organism evidence="2 3">
    <name type="scientific">Candolleomyces aberdarensis</name>
    <dbReference type="NCBI Taxonomy" id="2316362"/>
    <lineage>
        <taxon>Eukaryota</taxon>
        <taxon>Fungi</taxon>
        <taxon>Dikarya</taxon>
        <taxon>Basidiomycota</taxon>
        <taxon>Agaricomycotina</taxon>
        <taxon>Agaricomycetes</taxon>
        <taxon>Agaricomycetidae</taxon>
        <taxon>Agaricales</taxon>
        <taxon>Agaricineae</taxon>
        <taxon>Psathyrellaceae</taxon>
        <taxon>Candolleomyces</taxon>
    </lineage>
</organism>
<accession>A0A4Q2CXT7</accession>
<dbReference type="AlphaFoldDB" id="A0A4Q2CXT7"/>
<name>A0A4Q2CXT7_9AGAR</name>
<reference evidence="2 3" key="1">
    <citation type="submission" date="2019-01" db="EMBL/GenBank/DDBJ databases">
        <title>Draft genome sequence of Psathyrella aberdarensis IHI B618.</title>
        <authorList>
            <person name="Buettner E."/>
            <person name="Kellner H."/>
        </authorList>
    </citation>
    <scope>NUCLEOTIDE SEQUENCE [LARGE SCALE GENOMIC DNA]</scope>
    <source>
        <strain evidence="2 3">IHI B618</strain>
    </source>
</reference>
<keyword evidence="3" id="KW-1185">Reference proteome</keyword>
<gene>
    <name evidence="2" type="ORF">EST38_g14683</name>
</gene>
<proteinExistence type="predicted"/>
<evidence type="ECO:0000313" key="3">
    <source>
        <dbReference type="Proteomes" id="UP000290288"/>
    </source>
</evidence>
<protein>
    <submittedName>
        <fullName evidence="2">Uncharacterized protein</fullName>
    </submittedName>
</protein>
<dbReference type="Proteomes" id="UP000290288">
    <property type="component" value="Unassembled WGS sequence"/>
</dbReference>